<dbReference type="EMBL" id="BARW01026827">
    <property type="protein sequence ID" value="GAJ09730.1"/>
    <property type="molecule type" value="Genomic_DNA"/>
</dbReference>
<protein>
    <submittedName>
        <fullName evidence="1">Uncharacterized protein</fullName>
    </submittedName>
</protein>
<gene>
    <name evidence="1" type="ORF">S12H4_43672</name>
</gene>
<dbReference type="Gene3D" id="3.30.390.10">
    <property type="entry name" value="Enolase-like, N-terminal domain"/>
    <property type="match status" value="1"/>
</dbReference>
<dbReference type="InterPro" id="IPR029017">
    <property type="entry name" value="Enolase-like_N"/>
</dbReference>
<sequence length="102" mass="11402">MLAEAWAKFDQQGHPIELGSEFIESQLPCLLDQLNHQRGEQTEPMPHLAALVCCSAFDIALHDAYGQLLGRDVYSTYNAEFMNTDLSGFLKPTEDLRGQISC</sequence>
<accession>X1VMH5</accession>
<dbReference type="AlphaFoldDB" id="X1VMH5"/>
<organism evidence="1">
    <name type="scientific">marine sediment metagenome</name>
    <dbReference type="NCBI Taxonomy" id="412755"/>
    <lineage>
        <taxon>unclassified sequences</taxon>
        <taxon>metagenomes</taxon>
        <taxon>ecological metagenomes</taxon>
    </lineage>
</organism>
<proteinExistence type="predicted"/>
<name>X1VMH5_9ZZZZ</name>
<evidence type="ECO:0000313" key="1">
    <source>
        <dbReference type="EMBL" id="GAJ09730.1"/>
    </source>
</evidence>
<comment type="caution">
    <text evidence="1">The sequence shown here is derived from an EMBL/GenBank/DDBJ whole genome shotgun (WGS) entry which is preliminary data.</text>
</comment>
<reference evidence="1" key="1">
    <citation type="journal article" date="2014" name="Front. Microbiol.">
        <title>High frequency of phylogenetically diverse reductive dehalogenase-homologous genes in deep subseafloor sedimentary metagenomes.</title>
        <authorList>
            <person name="Kawai M."/>
            <person name="Futagami T."/>
            <person name="Toyoda A."/>
            <person name="Takaki Y."/>
            <person name="Nishi S."/>
            <person name="Hori S."/>
            <person name="Arai W."/>
            <person name="Tsubouchi T."/>
            <person name="Morono Y."/>
            <person name="Uchiyama I."/>
            <person name="Ito T."/>
            <person name="Fujiyama A."/>
            <person name="Inagaki F."/>
            <person name="Takami H."/>
        </authorList>
    </citation>
    <scope>NUCLEOTIDE SEQUENCE</scope>
    <source>
        <strain evidence="1">Expedition CK06-06</strain>
    </source>
</reference>